<dbReference type="PROSITE" id="PS51257">
    <property type="entry name" value="PROKAR_LIPOPROTEIN"/>
    <property type="match status" value="1"/>
</dbReference>
<sequence length="174" mass="18092">MVHKSPRKHPRTAALAAAAVLVLVPVAAGCGDDGGGEPQSSPTPTATAAREGNQPADPAAARQEIRKNWTTFFDPRTPIDQKAAVLENGDRMRPVLQAFSAGPEAARTSVKVKDVAFTSADRADVTYDLLVGGTPALPDSKGTAVHQQDTWKVSVKTLCALVKLSPDASAVPGC</sequence>
<evidence type="ECO:0000256" key="1">
    <source>
        <dbReference type="ARBA" id="ARBA00022729"/>
    </source>
</evidence>
<evidence type="ECO:0000313" key="7">
    <source>
        <dbReference type="Proteomes" id="UP000636661"/>
    </source>
</evidence>
<accession>A0A918I344</accession>
<organism evidence="6 7">
    <name type="scientific">Streptomyces lavendofoliae</name>
    <dbReference type="NCBI Taxonomy" id="67314"/>
    <lineage>
        <taxon>Bacteria</taxon>
        <taxon>Bacillati</taxon>
        <taxon>Actinomycetota</taxon>
        <taxon>Actinomycetes</taxon>
        <taxon>Kitasatosporales</taxon>
        <taxon>Streptomycetaceae</taxon>
        <taxon>Streptomyces</taxon>
    </lineage>
</organism>
<evidence type="ECO:0000313" key="6">
    <source>
        <dbReference type="EMBL" id="GGU56002.1"/>
    </source>
</evidence>
<comment type="caution">
    <text evidence="6">The sequence shown here is derived from an EMBL/GenBank/DDBJ whole genome shotgun (WGS) entry which is preliminary data.</text>
</comment>
<dbReference type="InterPro" id="IPR058644">
    <property type="entry name" value="Mtb12-like_C"/>
</dbReference>
<proteinExistence type="inferred from homology"/>
<feature type="domain" description="Low molecular weight antigen MTB12-like C-terminal" evidence="5">
    <location>
        <begin position="58"/>
        <end position="166"/>
    </location>
</feature>
<evidence type="ECO:0000259" key="5">
    <source>
        <dbReference type="Pfam" id="PF26580"/>
    </source>
</evidence>
<evidence type="ECO:0000256" key="2">
    <source>
        <dbReference type="ARBA" id="ARBA00093774"/>
    </source>
</evidence>
<dbReference type="RefSeq" id="WP_189553623.1">
    <property type="nucleotide sequence ID" value="NZ_BMTP01000014.1"/>
</dbReference>
<feature type="region of interest" description="Disordered" evidence="3">
    <location>
        <begin position="32"/>
        <end position="61"/>
    </location>
</feature>
<reference evidence="6" key="1">
    <citation type="journal article" date="2014" name="Int. J. Syst. Evol. Microbiol.">
        <title>Complete genome sequence of Corynebacterium casei LMG S-19264T (=DSM 44701T), isolated from a smear-ripened cheese.</title>
        <authorList>
            <consortium name="US DOE Joint Genome Institute (JGI-PGF)"/>
            <person name="Walter F."/>
            <person name="Albersmeier A."/>
            <person name="Kalinowski J."/>
            <person name="Ruckert C."/>
        </authorList>
    </citation>
    <scope>NUCLEOTIDE SEQUENCE</scope>
    <source>
        <strain evidence="6">JCM 4391</strain>
    </source>
</reference>
<evidence type="ECO:0000256" key="4">
    <source>
        <dbReference type="SAM" id="SignalP"/>
    </source>
</evidence>
<evidence type="ECO:0000256" key="3">
    <source>
        <dbReference type="SAM" id="MobiDB-lite"/>
    </source>
</evidence>
<keyword evidence="7" id="KW-1185">Reference proteome</keyword>
<comment type="similarity">
    <text evidence="2">Belongs to the MTB12 family.</text>
</comment>
<dbReference type="Proteomes" id="UP000636661">
    <property type="component" value="Unassembled WGS sequence"/>
</dbReference>
<dbReference type="AlphaFoldDB" id="A0A918I344"/>
<reference evidence="6" key="2">
    <citation type="submission" date="2020-09" db="EMBL/GenBank/DDBJ databases">
        <authorList>
            <person name="Sun Q."/>
            <person name="Ohkuma M."/>
        </authorList>
    </citation>
    <scope>NUCLEOTIDE SEQUENCE</scope>
    <source>
        <strain evidence="6">JCM 4391</strain>
    </source>
</reference>
<feature type="chain" id="PRO_5037823912" description="Low molecular weight antigen MTB12-like C-terminal domain-containing protein" evidence="4">
    <location>
        <begin position="29"/>
        <end position="174"/>
    </location>
</feature>
<dbReference type="EMBL" id="BMTP01000014">
    <property type="protein sequence ID" value="GGU56002.1"/>
    <property type="molecule type" value="Genomic_DNA"/>
</dbReference>
<feature type="signal peptide" evidence="4">
    <location>
        <begin position="1"/>
        <end position="28"/>
    </location>
</feature>
<gene>
    <name evidence="6" type="ORF">GCM10010274_51340</name>
</gene>
<name>A0A918I344_9ACTN</name>
<protein>
    <recommendedName>
        <fullName evidence="5">Low molecular weight antigen MTB12-like C-terminal domain-containing protein</fullName>
    </recommendedName>
</protein>
<dbReference type="Pfam" id="PF26580">
    <property type="entry name" value="Mtb12_C"/>
    <property type="match status" value="1"/>
</dbReference>
<keyword evidence="1 4" id="KW-0732">Signal</keyword>